<dbReference type="Pfam" id="PF01435">
    <property type="entry name" value="Peptidase_M48"/>
    <property type="match status" value="1"/>
</dbReference>
<feature type="domain" description="Peptidase M48" evidence="7">
    <location>
        <begin position="69"/>
        <end position="250"/>
    </location>
</feature>
<evidence type="ECO:0000256" key="3">
    <source>
        <dbReference type="ARBA" id="ARBA00022801"/>
    </source>
</evidence>
<keyword evidence="4 6" id="KW-0862">Zinc</keyword>
<dbReference type="InterPro" id="IPR001915">
    <property type="entry name" value="Peptidase_M48"/>
</dbReference>
<protein>
    <submittedName>
        <fullName evidence="8">M48 family metallopeptidase</fullName>
    </submittedName>
</protein>
<name>A0A956NAL9_UNCEI</name>
<dbReference type="GO" id="GO:0004222">
    <property type="term" value="F:metalloendopeptidase activity"/>
    <property type="evidence" value="ECO:0007669"/>
    <property type="project" value="InterPro"/>
</dbReference>
<dbReference type="PROSITE" id="PS51257">
    <property type="entry name" value="PROKAR_LIPOPROTEIN"/>
    <property type="match status" value="1"/>
</dbReference>
<dbReference type="AlphaFoldDB" id="A0A956NAL9"/>
<dbReference type="Gene3D" id="3.30.2010.10">
    <property type="entry name" value="Metalloproteases ('zincins'), catalytic domain"/>
    <property type="match status" value="1"/>
</dbReference>
<evidence type="ECO:0000256" key="4">
    <source>
        <dbReference type="ARBA" id="ARBA00022833"/>
    </source>
</evidence>
<evidence type="ECO:0000313" key="8">
    <source>
        <dbReference type="EMBL" id="MCA9754846.1"/>
    </source>
</evidence>
<accession>A0A956NAL9</accession>
<keyword evidence="2" id="KW-0479">Metal-binding</keyword>
<comment type="caution">
    <text evidence="8">The sequence shown here is derived from an EMBL/GenBank/DDBJ whole genome shotgun (WGS) entry which is preliminary data.</text>
</comment>
<comment type="similarity">
    <text evidence="6">Belongs to the peptidase M48 family.</text>
</comment>
<dbReference type="GO" id="GO:0016020">
    <property type="term" value="C:membrane"/>
    <property type="evidence" value="ECO:0007669"/>
    <property type="project" value="TreeGrafter"/>
</dbReference>
<dbReference type="EMBL" id="JAGQHS010000010">
    <property type="protein sequence ID" value="MCA9754846.1"/>
    <property type="molecule type" value="Genomic_DNA"/>
</dbReference>
<reference evidence="8" key="2">
    <citation type="journal article" date="2021" name="Microbiome">
        <title>Successional dynamics and alternative stable states in a saline activated sludge microbial community over 9 years.</title>
        <authorList>
            <person name="Wang Y."/>
            <person name="Ye J."/>
            <person name="Ju F."/>
            <person name="Liu L."/>
            <person name="Boyd J.A."/>
            <person name="Deng Y."/>
            <person name="Parks D.H."/>
            <person name="Jiang X."/>
            <person name="Yin X."/>
            <person name="Woodcroft B.J."/>
            <person name="Tyson G.W."/>
            <person name="Hugenholtz P."/>
            <person name="Polz M.F."/>
            <person name="Zhang T."/>
        </authorList>
    </citation>
    <scope>NUCLEOTIDE SEQUENCE</scope>
    <source>
        <strain evidence="8">HKST-UBA02</strain>
    </source>
</reference>
<dbReference type="InterPro" id="IPR051156">
    <property type="entry name" value="Mito/Outer_Membr_Metalloprot"/>
</dbReference>
<dbReference type="CDD" id="cd07331">
    <property type="entry name" value="M48C_Oma1_like"/>
    <property type="match status" value="1"/>
</dbReference>
<evidence type="ECO:0000256" key="6">
    <source>
        <dbReference type="RuleBase" id="RU003983"/>
    </source>
</evidence>
<dbReference type="Proteomes" id="UP000739538">
    <property type="component" value="Unassembled WGS sequence"/>
</dbReference>
<evidence type="ECO:0000256" key="5">
    <source>
        <dbReference type="ARBA" id="ARBA00023049"/>
    </source>
</evidence>
<proteinExistence type="inferred from homology"/>
<evidence type="ECO:0000256" key="2">
    <source>
        <dbReference type="ARBA" id="ARBA00022723"/>
    </source>
</evidence>
<evidence type="ECO:0000313" key="9">
    <source>
        <dbReference type="Proteomes" id="UP000739538"/>
    </source>
</evidence>
<sequence length="262" mass="28286">MFRTTRSERWALAVLAILFVVGCSTVPVTGRKTFNLIPESQAIALGADAYQQALSGERLIRTGPDYEMVNRAGRRIAAISGRDDYDWEFSLIDDDQTVNAFALPGGKVAVYTGILPVAQGEAGLATVMSHEVAHAIAQHGSERMTDQLALQLGGMGLEALLGQKSEATRSLVLAAYGVGAQVGVLLPFGRAQESEADHIGLVFMARAGYDPRAAVDFWERMGQLGGGARPPEFLSTHPNPETRVRDLQGWMPEALAEYQKTK</sequence>
<keyword evidence="5 6" id="KW-0482">Metalloprotease</keyword>
<evidence type="ECO:0000256" key="1">
    <source>
        <dbReference type="ARBA" id="ARBA00022670"/>
    </source>
</evidence>
<keyword evidence="3 6" id="KW-0378">Hydrolase</keyword>
<reference evidence="8" key="1">
    <citation type="submission" date="2020-04" db="EMBL/GenBank/DDBJ databases">
        <authorList>
            <person name="Zhang T."/>
        </authorList>
    </citation>
    <scope>NUCLEOTIDE SEQUENCE</scope>
    <source>
        <strain evidence="8">HKST-UBA02</strain>
    </source>
</reference>
<comment type="cofactor">
    <cofactor evidence="6">
        <name>Zn(2+)</name>
        <dbReference type="ChEBI" id="CHEBI:29105"/>
    </cofactor>
    <text evidence="6">Binds 1 zinc ion per subunit.</text>
</comment>
<dbReference type="PANTHER" id="PTHR22726:SF1">
    <property type="entry name" value="METALLOENDOPEPTIDASE OMA1, MITOCHONDRIAL"/>
    <property type="match status" value="1"/>
</dbReference>
<evidence type="ECO:0000259" key="7">
    <source>
        <dbReference type="Pfam" id="PF01435"/>
    </source>
</evidence>
<dbReference type="PANTHER" id="PTHR22726">
    <property type="entry name" value="METALLOENDOPEPTIDASE OMA1"/>
    <property type="match status" value="1"/>
</dbReference>
<gene>
    <name evidence="8" type="ORF">KDA27_03520</name>
</gene>
<keyword evidence="1 6" id="KW-0645">Protease</keyword>
<dbReference type="GO" id="GO:0046872">
    <property type="term" value="F:metal ion binding"/>
    <property type="evidence" value="ECO:0007669"/>
    <property type="project" value="UniProtKB-KW"/>
</dbReference>
<dbReference type="GO" id="GO:0051603">
    <property type="term" value="P:proteolysis involved in protein catabolic process"/>
    <property type="evidence" value="ECO:0007669"/>
    <property type="project" value="TreeGrafter"/>
</dbReference>
<organism evidence="8 9">
    <name type="scientific">Eiseniibacteriota bacterium</name>
    <dbReference type="NCBI Taxonomy" id="2212470"/>
    <lineage>
        <taxon>Bacteria</taxon>
        <taxon>Candidatus Eiseniibacteriota</taxon>
    </lineage>
</organism>